<evidence type="ECO:0000256" key="1">
    <source>
        <dbReference type="SAM" id="MobiDB-lite"/>
    </source>
</evidence>
<feature type="compositionally biased region" description="Low complexity" evidence="1">
    <location>
        <begin position="198"/>
        <end position="214"/>
    </location>
</feature>
<protein>
    <submittedName>
        <fullName evidence="2">Uncharacterized protein</fullName>
    </submittedName>
</protein>
<sequence length="301" mass="32112">MCKLRAANDAAEGNWQLSGTLSTSVGNLIERTPPPSSSCFRNELAAKLNAGPGFPFGGGGIRRPTASPAVVADRGATVASGDATPASASPGSPPANRGCGEGAVSTPIQDAYMDGAMLRINLNRQRRHRARTNNPVGSGIAGPLLGRISEEDGARSTAAAGTTSPQPPPTTPKPEIVATKRSSRSSHPEMMEIETSGRLRTPSRCSTSSSSISTSDDDEDMEKLPYRVRKHLSTEGRSRSSSESDFGDIDREASALYSGWVFLSTWLCEFNWLLIWLANLLIPLHALLHDCWMSRVHLALQ</sequence>
<feature type="region of interest" description="Disordered" evidence="1">
    <location>
        <begin position="77"/>
        <end position="101"/>
    </location>
</feature>
<feature type="region of interest" description="Disordered" evidence="1">
    <location>
        <begin position="125"/>
        <end position="220"/>
    </location>
</feature>
<feature type="compositionally biased region" description="Low complexity" evidence="1">
    <location>
        <begin position="79"/>
        <end position="90"/>
    </location>
</feature>
<feature type="compositionally biased region" description="Low complexity" evidence="1">
    <location>
        <begin position="155"/>
        <end position="164"/>
    </location>
</feature>
<dbReference type="AlphaFoldDB" id="A0A5K3FUT4"/>
<evidence type="ECO:0000313" key="2">
    <source>
        <dbReference type="WBParaSite" id="MCU_011947-RA"/>
    </source>
</evidence>
<organism evidence="2">
    <name type="scientific">Mesocestoides corti</name>
    <name type="common">Flatworm</name>
    <dbReference type="NCBI Taxonomy" id="53468"/>
    <lineage>
        <taxon>Eukaryota</taxon>
        <taxon>Metazoa</taxon>
        <taxon>Spiralia</taxon>
        <taxon>Lophotrochozoa</taxon>
        <taxon>Platyhelminthes</taxon>
        <taxon>Cestoda</taxon>
        <taxon>Eucestoda</taxon>
        <taxon>Cyclophyllidea</taxon>
        <taxon>Mesocestoididae</taxon>
        <taxon>Mesocestoides</taxon>
    </lineage>
</organism>
<proteinExistence type="predicted"/>
<accession>A0A5K3FUT4</accession>
<reference evidence="2" key="1">
    <citation type="submission" date="2019-11" db="UniProtKB">
        <authorList>
            <consortium name="WormBaseParasite"/>
        </authorList>
    </citation>
    <scope>IDENTIFICATION</scope>
</reference>
<dbReference type="WBParaSite" id="MCU_011947-RA">
    <property type="protein sequence ID" value="MCU_011947-RA"/>
    <property type="gene ID" value="MCU_011947"/>
</dbReference>
<name>A0A5K3FUT4_MESCO</name>